<dbReference type="InterPro" id="IPR002577">
    <property type="entry name" value="HTH_HxlR"/>
</dbReference>
<dbReference type="Proteomes" id="UP001551482">
    <property type="component" value="Unassembled WGS sequence"/>
</dbReference>
<evidence type="ECO:0000256" key="2">
    <source>
        <dbReference type="ARBA" id="ARBA00023125"/>
    </source>
</evidence>
<evidence type="ECO:0000259" key="4">
    <source>
        <dbReference type="PROSITE" id="PS51118"/>
    </source>
</evidence>
<name>A0ABV3DUA0_9ACTN</name>
<keyword evidence="1" id="KW-0805">Transcription regulation</keyword>
<dbReference type="Pfam" id="PF01638">
    <property type="entry name" value="HxlR"/>
    <property type="match status" value="1"/>
</dbReference>
<dbReference type="SUPFAM" id="SSF46785">
    <property type="entry name" value="Winged helix' DNA-binding domain"/>
    <property type="match status" value="1"/>
</dbReference>
<sequence length="160" mass="16863">MDTTKSPRVAEHAADGLEEVVFDVFARGCPSRPTMEHVTGRWGGLVLVALADGDMRFNALRRRVEGISEKMLAQALHALERDGLVVREVRQAIPPKVEYRLTEFGSGVVARLSDLIGFIEGNMAGVLAAQERYDAAKAAESGAAEAAGGEATAGSASAAP</sequence>
<proteinExistence type="predicted"/>
<evidence type="ECO:0000313" key="5">
    <source>
        <dbReference type="EMBL" id="MEU8139323.1"/>
    </source>
</evidence>
<gene>
    <name evidence="5" type="ORF">AB0C36_38225</name>
</gene>
<dbReference type="PANTHER" id="PTHR33204:SF37">
    <property type="entry name" value="HTH-TYPE TRANSCRIPTIONAL REGULATOR YODB"/>
    <property type="match status" value="1"/>
</dbReference>
<dbReference type="InterPro" id="IPR036388">
    <property type="entry name" value="WH-like_DNA-bd_sf"/>
</dbReference>
<dbReference type="InterPro" id="IPR036390">
    <property type="entry name" value="WH_DNA-bd_sf"/>
</dbReference>
<evidence type="ECO:0000256" key="3">
    <source>
        <dbReference type="ARBA" id="ARBA00023163"/>
    </source>
</evidence>
<keyword evidence="6" id="KW-1185">Reference proteome</keyword>
<reference evidence="5 6" key="1">
    <citation type="submission" date="2024-06" db="EMBL/GenBank/DDBJ databases">
        <title>The Natural Products Discovery Center: Release of the First 8490 Sequenced Strains for Exploring Actinobacteria Biosynthetic Diversity.</title>
        <authorList>
            <person name="Kalkreuter E."/>
            <person name="Kautsar S.A."/>
            <person name="Yang D."/>
            <person name="Bader C.D."/>
            <person name="Teijaro C.N."/>
            <person name="Fluegel L."/>
            <person name="Davis C.M."/>
            <person name="Simpson J.R."/>
            <person name="Lauterbach L."/>
            <person name="Steele A.D."/>
            <person name="Gui C."/>
            <person name="Meng S."/>
            <person name="Li G."/>
            <person name="Viehrig K."/>
            <person name="Ye F."/>
            <person name="Su P."/>
            <person name="Kiefer A.F."/>
            <person name="Nichols A."/>
            <person name="Cepeda A.J."/>
            <person name="Yan W."/>
            <person name="Fan B."/>
            <person name="Jiang Y."/>
            <person name="Adhikari A."/>
            <person name="Zheng C.-J."/>
            <person name="Schuster L."/>
            <person name="Cowan T.M."/>
            <person name="Smanski M.J."/>
            <person name="Chevrette M.G."/>
            <person name="De Carvalho L.P.S."/>
            <person name="Shen B."/>
        </authorList>
    </citation>
    <scope>NUCLEOTIDE SEQUENCE [LARGE SCALE GENOMIC DNA]</scope>
    <source>
        <strain evidence="5 6">NPDC048946</strain>
    </source>
</reference>
<keyword evidence="2" id="KW-0238">DNA-binding</keyword>
<evidence type="ECO:0000256" key="1">
    <source>
        <dbReference type="ARBA" id="ARBA00023015"/>
    </source>
</evidence>
<dbReference type="PROSITE" id="PS51118">
    <property type="entry name" value="HTH_HXLR"/>
    <property type="match status" value="1"/>
</dbReference>
<feature type="domain" description="HTH hxlR-type" evidence="4">
    <location>
        <begin position="29"/>
        <end position="127"/>
    </location>
</feature>
<organism evidence="5 6">
    <name type="scientific">Streptodolium elevatio</name>
    <dbReference type="NCBI Taxonomy" id="3157996"/>
    <lineage>
        <taxon>Bacteria</taxon>
        <taxon>Bacillati</taxon>
        <taxon>Actinomycetota</taxon>
        <taxon>Actinomycetes</taxon>
        <taxon>Kitasatosporales</taxon>
        <taxon>Streptomycetaceae</taxon>
        <taxon>Streptodolium</taxon>
    </lineage>
</organism>
<evidence type="ECO:0000313" key="6">
    <source>
        <dbReference type="Proteomes" id="UP001551482"/>
    </source>
</evidence>
<dbReference type="Gene3D" id="1.10.10.10">
    <property type="entry name" value="Winged helix-like DNA-binding domain superfamily/Winged helix DNA-binding domain"/>
    <property type="match status" value="1"/>
</dbReference>
<protein>
    <submittedName>
        <fullName evidence="5">Helix-turn-helix domain-containing protein</fullName>
    </submittedName>
</protein>
<accession>A0ABV3DUA0</accession>
<dbReference type="PANTHER" id="PTHR33204">
    <property type="entry name" value="TRANSCRIPTIONAL REGULATOR, MARR FAMILY"/>
    <property type="match status" value="1"/>
</dbReference>
<comment type="caution">
    <text evidence="5">The sequence shown here is derived from an EMBL/GenBank/DDBJ whole genome shotgun (WGS) entry which is preliminary data.</text>
</comment>
<keyword evidence="3" id="KW-0804">Transcription</keyword>
<dbReference type="EMBL" id="JBEZFP010000168">
    <property type="protein sequence ID" value="MEU8139323.1"/>
    <property type="molecule type" value="Genomic_DNA"/>
</dbReference>
<dbReference type="RefSeq" id="WP_358363352.1">
    <property type="nucleotide sequence ID" value="NZ_JBEZFP010000168.1"/>
</dbReference>